<feature type="region of interest" description="Disordered" evidence="1">
    <location>
        <begin position="319"/>
        <end position="338"/>
    </location>
</feature>
<protein>
    <submittedName>
        <fullName evidence="2">Uncharacterized protein</fullName>
    </submittedName>
</protein>
<dbReference type="Proteomes" id="UP000664169">
    <property type="component" value="Unassembled WGS sequence"/>
</dbReference>
<dbReference type="AlphaFoldDB" id="A0A8H3IBP4"/>
<feature type="compositionally biased region" description="Basic residues" evidence="1">
    <location>
        <begin position="173"/>
        <end position="182"/>
    </location>
</feature>
<feature type="compositionally biased region" description="Basic and acidic residues" evidence="1">
    <location>
        <begin position="142"/>
        <end position="172"/>
    </location>
</feature>
<dbReference type="OrthoDB" id="422106at2759"/>
<dbReference type="EMBL" id="CAJPDQ010000005">
    <property type="protein sequence ID" value="CAF9910250.1"/>
    <property type="molecule type" value="Genomic_DNA"/>
</dbReference>
<keyword evidence="3" id="KW-1185">Reference proteome</keyword>
<comment type="caution">
    <text evidence="2">The sequence shown here is derived from an EMBL/GenBank/DDBJ whole genome shotgun (WGS) entry which is preliminary data.</text>
</comment>
<evidence type="ECO:0000256" key="1">
    <source>
        <dbReference type="SAM" id="MobiDB-lite"/>
    </source>
</evidence>
<feature type="region of interest" description="Disordered" evidence="1">
    <location>
        <begin position="142"/>
        <end position="262"/>
    </location>
</feature>
<dbReference type="PANTHER" id="PTHR16291">
    <property type="entry name" value="NUCLEAR CAP-BINDING PROTEIN SUBUNIT 3"/>
    <property type="match status" value="1"/>
</dbReference>
<gene>
    <name evidence="2" type="ORF">GOMPHAMPRED_007018</name>
</gene>
<feature type="compositionally biased region" description="Low complexity" evidence="1">
    <location>
        <begin position="320"/>
        <end position="332"/>
    </location>
</feature>
<proteinExistence type="predicted"/>
<sequence>MDDDIDMEIDLGDAAAPPEETQGYRDPITVETTQPAVSPPVQDDEIVPTKVHIRGLDELTTKEIEAFAAEYFPEQTPKVEWVDDTSANLVYTDATTSAKALQALTVSFNGSMPHDLQLRNAKTFSVKPTIELQIRLATLKDRKAPRAHERSRFYMMYPEHDPREQARGDPEYKKRKYPRRRRSIENNRFDASMYDDDAHSTSSHSYTSDHRNGQSRNRKSRRDRDRSASPSRTRDNYRRREDSPPHGPRAENKGKELFPSGPKTVILANNANKELFPQRKSGATALHRRNDSIDATHDHTTDVLSSSLSKTMSVPFIDDTSNNNTSSKTRSSFPLRSDNLKGDDGAGFSIKGTAGFSIRGAANANTEARVKELFPTKVNNKGKELFASRIRKQAEEFY</sequence>
<reference evidence="2" key="1">
    <citation type="submission" date="2021-03" db="EMBL/GenBank/DDBJ databases">
        <authorList>
            <person name="Tagirdzhanova G."/>
        </authorList>
    </citation>
    <scope>NUCLEOTIDE SEQUENCE</scope>
</reference>
<feature type="compositionally biased region" description="Basic and acidic residues" evidence="1">
    <location>
        <begin position="222"/>
        <end position="256"/>
    </location>
</feature>
<evidence type="ECO:0000313" key="2">
    <source>
        <dbReference type="EMBL" id="CAF9910250.1"/>
    </source>
</evidence>
<dbReference type="Pfam" id="PF10309">
    <property type="entry name" value="NCBP3"/>
    <property type="match status" value="1"/>
</dbReference>
<feature type="compositionally biased region" description="Acidic residues" evidence="1">
    <location>
        <begin position="1"/>
        <end position="11"/>
    </location>
</feature>
<dbReference type="GO" id="GO:0000340">
    <property type="term" value="F:RNA 7-methylguanosine cap binding"/>
    <property type="evidence" value="ECO:0007669"/>
    <property type="project" value="InterPro"/>
</dbReference>
<dbReference type="PANTHER" id="PTHR16291:SF0">
    <property type="entry name" value="NUCLEAR CAP-BINDING PROTEIN SUBUNIT 3"/>
    <property type="match status" value="1"/>
</dbReference>
<organism evidence="2 3">
    <name type="scientific">Gomphillus americanus</name>
    <dbReference type="NCBI Taxonomy" id="1940652"/>
    <lineage>
        <taxon>Eukaryota</taxon>
        <taxon>Fungi</taxon>
        <taxon>Dikarya</taxon>
        <taxon>Ascomycota</taxon>
        <taxon>Pezizomycotina</taxon>
        <taxon>Lecanoromycetes</taxon>
        <taxon>OSLEUM clade</taxon>
        <taxon>Ostropomycetidae</taxon>
        <taxon>Ostropales</taxon>
        <taxon>Graphidaceae</taxon>
        <taxon>Gomphilloideae</taxon>
        <taxon>Gomphillus</taxon>
    </lineage>
</organism>
<feature type="region of interest" description="Disordered" evidence="1">
    <location>
        <begin position="1"/>
        <end position="25"/>
    </location>
</feature>
<accession>A0A8H3IBP4</accession>
<dbReference type="InterPro" id="IPR019416">
    <property type="entry name" value="NCBP3"/>
</dbReference>
<evidence type="ECO:0000313" key="3">
    <source>
        <dbReference type="Proteomes" id="UP000664169"/>
    </source>
</evidence>
<dbReference type="GO" id="GO:0005634">
    <property type="term" value="C:nucleus"/>
    <property type="evidence" value="ECO:0007669"/>
    <property type="project" value="TreeGrafter"/>
</dbReference>
<name>A0A8H3IBP4_9LECA</name>
<dbReference type="GO" id="GO:0003729">
    <property type="term" value="F:mRNA binding"/>
    <property type="evidence" value="ECO:0007669"/>
    <property type="project" value="InterPro"/>
</dbReference>